<gene>
    <name evidence="2" type="ORF">K1J60_30800</name>
</gene>
<feature type="domain" description="DUF1214" evidence="1">
    <location>
        <begin position="2"/>
        <end position="41"/>
    </location>
</feature>
<dbReference type="SUPFAM" id="SSF160935">
    <property type="entry name" value="VPA0735-like"/>
    <property type="match status" value="1"/>
</dbReference>
<proteinExistence type="predicted"/>
<name>A0ABX8XWZ0_9ACTN</name>
<dbReference type="InterPro" id="IPR010621">
    <property type="entry name" value="DUF1214"/>
</dbReference>
<protein>
    <submittedName>
        <fullName evidence="2">DUF1214 domain-containing protein</fullName>
    </submittedName>
</protein>
<evidence type="ECO:0000259" key="1">
    <source>
        <dbReference type="Pfam" id="PF06742"/>
    </source>
</evidence>
<keyword evidence="3" id="KW-1185">Reference proteome</keyword>
<sequence>MLPPVDAFWSLTAYDEDRNLIRNPINRYSVGDRTRGLVRTMTGA</sequence>
<evidence type="ECO:0000313" key="3">
    <source>
        <dbReference type="Proteomes" id="UP000827138"/>
    </source>
</evidence>
<dbReference type="InterPro" id="IPR037049">
    <property type="entry name" value="DUF1214_C_sf"/>
</dbReference>
<dbReference type="Proteomes" id="UP000827138">
    <property type="component" value="Chromosome"/>
</dbReference>
<reference evidence="2 3" key="1">
    <citation type="submission" date="2021-08" db="EMBL/GenBank/DDBJ databases">
        <authorList>
            <person name="Ping M."/>
        </authorList>
    </citation>
    <scope>NUCLEOTIDE SEQUENCE [LARGE SCALE GENOMIC DNA]</scope>
    <source>
        <strain evidence="2 3">MG28</strain>
    </source>
</reference>
<evidence type="ECO:0000313" key="2">
    <source>
        <dbReference type="EMBL" id="QYX80330.1"/>
    </source>
</evidence>
<dbReference type="EMBL" id="CP080647">
    <property type="protein sequence ID" value="QYX80330.1"/>
    <property type="molecule type" value="Genomic_DNA"/>
</dbReference>
<dbReference type="Pfam" id="PF06742">
    <property type="entry name" value="DUF1214"/>
    <property type="match status" value="1"/>
</dbReference>
<accession>A0ABX8XWZ0</accession>
<dbReference type="Gene3D" id="2.60.120.600">
    <property type="entry name" value="Domain of unknown function DUF1214, C-terminal domain"/>
    <property type="match status" value="1"/>
</dbReference>
<organism evidence="2 3">
    <name type="scientific">Streptomyces akebiae</name>
    <dbReference type="NCBI Taxonomy" id="2865673"/>
    <lineage>
        <taxon>Bacteria</taxon>
        <taxon>Bacillati</taxon>
        <taxon>Actinomycetota</taxon>
        <taxon>Actinomycetes</taxon>
        <taxon>Kitasatosporales</taxon>
        <taxon>Streptomycetaceae</taxon>
        <taxon>Streptomyces</taxon>
    </lineage>
</organism>